<dbReference type="OrthoDB" id="5627at2759"/>
<dbReference type="EMBL" id="PQFF01000322">
    <property type="protein sequence ID" value="RHZ60519.1"/>
    <property type="molecule type" value="Genomic_DNA"/>
</dbReference>
<comment type="caution">
    <text evidence="1">The sequence shown here is derived from an EMBL/GenBank/DDBJ whole genome shotgun (WGS) entry which is preliminary data.</text>
</comment>
<proteinExistence type="predicted"/>
<dbReference type="Pfam" id="PF07052">
    <property type="entry name" value="Hep_59"/>
    <property type="match status" value="1"/>
</dbReference>
<dbReference type="STRING" id="1348612.A0A397HCL5"/>
<dbReference type="Proteomes" id="UP000266861">
    <property type="component" value="Unassembled WGS sequence"/>
</dbReference>
<dbReference type="InterPro" id="IPR010756">
    <property type="entry name" value="Tls1-like"/>
</dbReference>
<evidence type="ECO:0000313" key="2">
    <source>
        <dbReference type="Proteomes" id="UP000266861"/>
    </source>
</evidence>
<dbReference type="AlphaFoldDB" id="A0A397HCL5"/>
<keyword evidence="2" id="KW-1185">Reference proteome</keyword>
<accession>A0A397HCL5</accession>
<reference evidence="1 2" key="1">
    <citation type="submission" date="2018-08" db="EMBL/GenBank/DDBJ databases">
        <title>Genome and evolution of the arbuscular mycorrhizal fungus Diversispora epigaea (formerly Glomus versiforme) and its bacterial endosymbionts.</title>
        <authorList>
            <person name="Sun X."/>
            <person name="Fei Z."/>
            <person name="Harrison M."/>
        </authorList>
    </citation>
    <scope>NUCLEOTIDE SEQUENCE [LARGE SCALE GENOMIC DNA]</scope>
    <source>
        <strain evidence="1 2">IT104</strain>
    </source>
</reference>
<gene>
    <name evidence="1" type="ORF">Glove_352g16</name>
</gene>
<organism evidence="1 2">
    <name type="scientific">Diversispora epigaea</name>
    <dbReference type="NCBI Taxonomy" id="1348612"/>
    <lineage>
        <taxon>Eukaryota</taxon>
        <taxon>Fungi</taxon>
        <taxon>Fungi incertae sedis</taxon>
        <taxon>Mucoromycota</taxon>
        <taxon>Glomeromycotina</taxon>
        <taxon>Glomeromycetes</taxon>
        <taxon>Diversisporales</taxon>
        <taxon>Diversisporaceae</taxon>
        <taxon>Diversispora</taxon>
    </lineage>
</organism>
<protein>
    <submittedName>
        <fullName evidence="1">Uncharacterized protein</fullName>
    </submittedName>
</protein>
<evidence type="ECO:0000313" key="1">
    <source>
        <dbReference type="EMBL" id="RHZ60519.1"/>
    </source>
</evidence>
<name>A0A397HCL5_9GLOM</name>
<sequence>MLTAMPEVDLGIDVRLKYIEKTEIAKHKLLEQRYNKPKEEKDVIEFAVTNR</sequence>